<sequence length="414" mass="45340">MKSIRKNELHRPRMMTFLVLASICVYGCSGPIDEGGVRGVTDDTIVIGSWGPLTGPAALWGAVGRGAEAYFEMINEQGGIHGRQIEFVLRDDAYQPSRTVAAVREMVERDRVFAFVAGVGTAPGRAVVDYIMENEVVWVSPATGATHWAYPPRKYLFAQYTPYFDEAAVLVDYVVNELGKTRIGVIYQNDDFGESGLVGAQVALEKHGLNVVEAVSVEVPDTDLSSHAVRLRESGAEAVLMWLTPRHATIIVGAVGRLGYEPQWLASSVLADTELMYDLTEGAWEGVIFAAIGELANSAHPLIEQYREASARIAPEERASEFFLSGFRYAEPLIEGLRRAGRDLTTESLVAALETLDGFQGIGAPLTYTTNRRQGTRATFLARTIDGEHAERLTDWLESGVDIEQVIQRLEGSN</sequence>
<accession>A0A381NUG2</accession>
<evidence type="ECO:0000256" key="1">
    <source>
        <dbReference type="ARBA" id="ARBA00022729"/>
    </source>
</evidence>
<dbReference type="PANTHER" id="PTHR47235">
    <property type="entry name" value="BLR6548 PROTEIN"/>
    <property type="match status" value="1"/>
</dbReference>
<name>A0A381NUG2_9ZZZZ</name>
<dbReference type="AlphaFoldDB" id="A0A381NUG2"/>
<reference evidence="3" key="1">
    <citation type="submission" date="2018-05" db="EMBL/GenBank/DDBJ databases">
        <authorList>
            <person name="Lanie J.A."/>
            <person name="Ng W.-L."/>
            <person name="Kazmierczak K.M."/>
            <person name="Andrzejewski T.M."/>
            <person name="Davidsen T.M."/>
            <person name="Wayne K.J."/>
            <person name="Tettelin H."/>
            <person name="Glass J.I."/>
            <person name="Rusch D."/>
            <person name="Podicherti R."/>
            <person name="Tsui H.-C.T."/>
            <person name="Winkler M.E."/>
        </authorList>
    </citation>
    <scope>NUCLEOTIDE SEQUENCE</scope>
</reference>
<dbReference type="InterPro" id="IPR028082">
    <property type="entry name" value="Peripla_BP_I"/>
</dbReference>
<keyword evidence="1" id="KW-0732">Signal</keyword>
<dbReference type="InterPro" id="IPR028081">
    <property type="entry name" value="Leu-bd"/>
</dbReference>
<dbReference type="Pfam" id="PF13458">
    <property type="entry name" value="Peripla_BP_6"/>
    <property type="match status" value="1"/>
</dbReference>
<dbReference type="CDD" id="cd06343">
    <property type="entry name" value="PBP1_ABC_ligand_binding-like"/>
    <property type="match status" value="1"/>
</dbReference>
<dbReference type="SUPFAM" id="SSF53822">
    <property type="entry name" value="Periplasmic binding protein-like I"/>
    <property type="match status" value="1"/>
</dbReference>
<organism evidence="3">
    <name type="scientific">marine metagenome</name>
    <dbReference type="NCBI Taxonomy" id="408172"/>
    <lineage>
        <taxon>unclassified sequences</taxon>
        <taxon>metagenomes</taxon>
        <taxon>ecological metagenomes</taxon>
    </lineage>
</organism>
<feature type="domain" description="Leucine-binding protein" evidence="2">
    <location>
        <begin position="44"/>
        <end position="385"/>
    </location>
</feature>
<gene>
    <name evidence="3" type="ORF">METZ01_LOCUS9967</name>
</gene>
<proteinExistence type="predicted"/>
<dbReference type="EMBL" id="UINC01000543">
    <property type="protein sequence ID" value="SUZ57113.1"/>
    <property type="molecule type" value="Genomic_DNA"/>
</dbReference>
<dbReference type="Gene3D" id="3.40.50.2300">
    <property type="match status" value="2"/>
</dbReference>
<evidence type="ECO:0000313" key="3">
    <source>
        <dbReference type="EMBL" id="SUZ57113.1"/>
    </source>
</evidence>
<protein>
    <recommendedName>
        <fullName evidence="2">Leucine-binding protein domain-containing protein</fullName>
    </recommendedName>
</protein>
<dbReference type="PANTHER" id="PTHR47235:SF1">
    <property type="entry name" value="BLR6548 PROTEIN"/>
    <property type="match status" value="1"/>
</dbReference>
<evidence type="ECO:0000259" key="2">
    <source>
        <dbReference type="Pfam" id="PF13458"/>
    </source>
</evidence>